<dbReference type="Gene3D" id="3.30.530.20">
    <property type="match status" value="1"/>
</dbReference>
<dbReference type="CDD" id="cd07812">
    <property type="entry name" value="SRPBCC"/>
    <property type="match status" value="1"/>
</dbReference>
<accession>A0A561TRA0</accession>
<dbReference type="OrthoDB" id="4483486at2"/>
<proteinExistence type="predicted"/>
<dbReference type="Pfam" id="PF10604">
    <property type="entry name" value="Polyketide_cyc2"/>
    <property type="match status" value="1"/>
</dbReference>
<protein>
    <submittedName>
        <fullName evidence="2">Polyketide cyclase/dehydrase/lipid transport protein</fullName>
    </submittedName>
</protein>
<sequence>MAVRHRLIRTSPRDVWAVLADGTRYAEWVVGTSSSEPVRGQWPQLGSAIGFEVRFGPLCLTNETVVRRCVPGEALELEALAGPLGTARIAIEVRPWGDHCLVIVDEHPLRGAGGLVHNVGVEALIQIRHRAMLARLAKICEREAAEEERRRPLGQVVSPASDTGDARA</sequence>
<dbReference type="Proteomes" id="UP000316603">
    <property type="component" value="Unassembled WGS sequence"/>
</dbReference>
<gene>
    <name evidence="2" type="ORF">FHX78_116692</name>
</gene>
<comment type="caution">
    <text evidence="2">The sequence shown here is derived from an EMBL/GenBank/DDBJ whole genome shotgun (WGS) entry which is preliminary data.</text>
</comment>
<dbReference type="SUPFAM" id="SSF55961">
    <property type="entry name" value="Bet v1-like"/>
    <property type="match status" value="1"/>
</dbReference>
<evidence type="ECO:0000256" key="1">
    <source>
        <dbReference type="SAM" id="MobiDB-lite"/>
    </source>
</evidence>
<dbReference type="AlphaFoldDB" id="A0A561TRA0"/>
<keyword evidence="3" id="KW-1185">Reference proteome</keyword>
<dbReference type="RefSeq" id="WP_145871145.1">
    <property type="nucleotide sequence ID" value="NZ_BNCE01000012.1"/>
</dbReference>
<dbReference type="InterPro" id="IPR023393">
    <property type="entry name" value="START-like_dom_sf"/>
</dbReference>
<feature type="region of interest" description="Disordered" evidence="1">
    <location>
        <begin position="146"/>
        <end position="168"/>
    </location>
</feature>
<dbReference type="InterPro" id="IPR019587">
    <property type="entry name" value="Polyketide_cyclase/dehydratase"/>
</dbReference>
<organism evidence="2 3">
    <name type="scientific">Streptomyces capillispiralis</name>
    <dbReference type="NCBI Taxonomy" id="68182"/>
    <lineage>
        <taxon>Bacteria</taxon>
        <taxon>Bacillati</taxon>
        <taxon>Actinomycetota</taxon>
        <taxon>Actinomycetes</taxon>
        <taxon>Kitasatosporales</taxon>
        <taxon>Streptomycetaceae</taxon>
        <taxon>Streptomyces</taxon>
    </lineage>
</organism>
<evidence type="ECO:0000313" key="3">
    <source>
        <dbReference type="Proteomes" id="UP000316603"/>
    </source>
</evidence>
<name>A0A561TRA0_9ACTN</name>
<evidence type="ECO:0000313" key="2">
    <source>
        <dbReference type="EMBL" id="TWF89649.1"/>
    </source>
</evidence>
<dbReference type="EMBL" id="VIWV01000001">
    <property type="protein sequence ID" value="TWF89649.1"/>
    <property type="molecule type" value="Genomic_DNA"/>
</dbReference>
<reference evidence="2 3" key="1">
    <citation type="submission" date="2019-06" db="EMBL/GenBank/DDBJ databases">
        <title>Sequencing the genomes of 1000 actinobacteria strains.</title>
        <authorList>
            <person name="Klenk H.-P."/>
        </authorList>
    </citation>
    <scope>NUCLEOTIDE SEQUENCE [LARGE SCALE GENOMIC DNA]</scope>
    <source>
        <strain evidence="2 3">DSM 41695</strain>
    </source>
</reference>